<feature type="transmembrane region" description="Helical" evidence="7">
    <location>
        <begin position="41"/>
        <end position="60"/>
    </location>
</feature>
<dbReference type="PATRIC" id="fig|1349767.4.peg.4380"/>
<evidence type="ECO:0000313" key="9">
    <source>
        <dbReference type="EMBL" id="CDG83283.1"/>
    </source>
</evidence>
<keyword evidence="9" id="KW-0012">Acyltransferase</keyword>
<comment type="subcellular location">
    <subcellularLocation>
        <location evidence="1">Cell membrane</location>
        <topology evidence="1">Multi-pass membrane protein</topology>
    </subcellularLocation>
</comment>
<dbReference type="Pfam" id="PF01757">
    <property type="entry name" value="Acyl_transf_3"/>
    <property type="match status" value="1"/>
</dbReference>
<accession>W0V7F3</accession>
<dbReference type="RefSeq" id="WP_167541108.1">
    <property type="nucleotide sequence ID" value="NZ_BCTH01000040.1"/>
</dbReference>
<keyword evidence="9" id="KW-0808">Transferase</keyword>
<feature type="transmembrane region" description="Helical" evidence="7">
    <location>
        <begin position="7"/>
        <end position="29"/>
    </location>
</feature>
<feature type="transmembrane region" description="Helical" evidence="7">
    <location>
        <begin position="242"/>
        <end position="261"/>
    </location>
</feature>
<dbReference type="EMBL" id="HG322949">
    <property type="protein sequence ID" value="CDG83283.1"/>
    <property type="molecule type" value="Genomic_DNA"/>
</dbReference>
<reference evidence="9 10" key="1">
    <citation type="journal article" date="2015" name="Genome Announc.">
        <title>Genome Sequence of Mushroom Soft-Rot Pathogen Janthinobacterium agaricidamnosum.</title>
        <authorList>
            <person name="Graupner K."/>
            <person name="Lackner G."/>
            <person name="Hertweck C."/>
        </authorList>
    </citation>
    <scope>NUCLEOTIDE SEQUENCE [LARGE SCALE GENOMIC DNA]</scope>
    <source>
        <strain evidence="10">NBRC 102515 / DSM 9628</strain>
    </source>
</reference>
<name>W0V7F3_9BURK</name>
<organism evidence="9 10">
    <name type="scientific">Janthinobacterium agaricidamnosum NBRC 102515 = DSM 9628</name>
    <dbReference type="NCBI Taxonomy" id="1349767"/>
    <lineage>
        <taxon>Bacteria</taxon>
        <taxon>Pseudomonadati</taxon>
        <taxon>Pseudomonadota</taxon>
        <taxon>Betaproteobacteria</taxon>
        <taxon>Burkholderiales</taxon>
        <taxon>Oxalobacteraceae</taxon>
        <taxon>Janthinobacterium</taxon>
    </lineage>
</organism>
<keyword evidence="6 7" id="KW-0472">Membrane</keyword>
<gene>
    <name evidence="9" type="ORF">GJA_2653</name>
</gene>
<feature type="transmembrane region" description="Helical" evidence="7">
    <location>
        <begin position="72"/>
        <end position="93"/>
    </location>
</feature>
<evidence type="ECO:0000256" key="4">
    <source>
        <dbReference type="ARBA" id="ARBA00022692"/>
    </source>
</evidence>
<dbReference type="InterPro" id="IPR002656">
    <property type="entry name" value="Acyl_transf_3_dom"/>
</dbReference>
<proteinExistence type="inferred from homology"/>
<comment type="similarity">
    <text evidence="2">Belongs to the acyltransferase 3 family.</text>
</comment>
<feature type="transmembrane region" description="Helical" evidence="7">
    <location>
        <begin position="211"/>
        <end position="230"/>
    </location>
</feature>
<dbReference type="KEGG" id="jag:GJA_2653"/>
<keyword evidence="5 7" id="KW-1133">Transmembrane helix</keyword>
<dbReference type="STRING" id="1349767.GJA_2653"/>
<keyword evidence="3" id="KW-1003">Cell membrane</keyword>
<evidence type="ECO:0000256" key="6">
    <source>
        <dbReference type="ARBA" id="ARBA00023136"/>
    </source>
</evidence>
<evidence type="ECO:0000259" key="8">
    <source>
        <dbReference type="Pfam" id="PF01757"/>
    </source>
</evidence>
<keyword evidence="4 7" id="KW-0812">Transmembrane</keyword>
<dbReference type="GO" id="GO:0005886">
    <property type="term" value="C:plasma membrane"/>
    <property type="evidence" value="ECO:0007669"/>
    <property type="project" value="UniProtKB-SubCell"/>
</dbReference>
<dbReference type="GO" id="GO:0009246">
    <property type="term" value="P:enterobacterial common antigen biosynthetic process"/>
    <property type="evidence" value="ECO:0007669"/>
    <property type="project" value="TreeGrafter"/>
</dbReference>
<feature type="transmembrane region" description="Helical" evidence="7">
    <location>
        <begin position="182"/>
        <end position="199"/>
    </location>
</feature>
<feature type="transmembrane region" description="Helical" evidence="7">
    <location>
        <begin position="113"/>
        <end position="131"/>
    </location>
</feature>
<evidence type="ECO:0000256" key="7">
    <source>
        <dbReference type="SAM" id="Phobius"/>
    </source>
</evidence>
<dbReference type="HOGENOM" id="CLU_047714_0_2_4"/>
<dbReference type="eggNOG" id="COG3274">
    <property type="taxonomic scope" value="Bacteria"/>
</dbReference>
<evidence type="ECO:0000313" key="10">
    <source>
        <dbReference type="Proteomes" id="UP000027604"/>
    </source>
</evidence>
<dbReference type="GO" id="GO:0016413">
    <property type="term" value="F:O-acetyltransferase activity"/>
    <property type="evidence" value="ECO:0007669"/>
    <property type="project" value="TreeGrafter"/>
</dbReference>
<evidence type="ECO:0000256" key="3">
    <source>
        <dbReference type="ARBA" id="ARBA00022475"/>
    </source>
</evidence>
<feature type="transmembrane region" description="Helical" evidence="7">
    <location>
        <begin position="143"/>
        <end position="162"/>
    </location>
</feature>
<sequence>MDRRTSWLRVIACFMVVLLHVCADNFYVYDTRWASANLYDSMMRACVPLFFMISGANLLAKRESLSSFLRKRCMRILPPFLFWSLFYLCWRSANGETIANWAQEIIARPASFHLWYFYALIGLYAVVPVLRKFYQHGSSNEQLAFLALWLLVASIYPMIVGLQDDLACGHWQASGVPAMYQLLYFGGFIGYFVLGAMLAENRGPISNGLGSGLLLFMLGSAGTAIATWWLAVRSGGRPCEFFYSYLSPLVITAAYGLFSACMSLPAGLPSRRLAVVSDCTLGIYCLHIFVMQNFKLTGVTAAAGNAWITSLTTAAAVFAVSLAVIWLMRSIKLFRHVT</sequence>
<evidence type="ECO:0000256" key="5">
    <source>
        <dbReference type="ARBA" id="ARBA00022989"/>
    </source>
</evidence>
<dbReference type="Proteomes" id="UP000027604">
    <property type="component" value="Chromosome I"/>
</dbReference>
<feature type="transmembrane region" description="Helical" evidence="7">
    <location>
        <begin position="273"/>
        <end position="294"/>
    </location>
</feature>
<evidence type="ECO:0000256" key="1">
    <source>
        <dbReference type="ARBA" id="ARBA00004651"/>
    </source>
</evidence>
<dbReference type="PANTHER" id="PTHR40074">
    <property type="entry name" value="O-ACETYLTRANSFERASE WECH"/>
    <property type="match status" value="1"/>
</dbReference>
<feature type="domain" description="Acyltransferase 3" evidence="8">
    <location>
        <begin position="7"/>
        <end position="328"/>
    </location>
</feature>
<dbReference type="AlphaFoldDB" id="W0V7F3"/>
<dbReference type="PANTHER" id="PTHR40074:SF2">
    <property type="entry name" value="O-ACETYLTRANSFERASE WECH"/>
    <property type="match status" value="1"/>
</dbReference>
<evidence type="ECO:0000256" key="2">
    <source>
        <dbReference type="ARBA" id="ARBA00007400"/>
    </source>
</evidence>
<feature type="transmembrane region" description="Helical" evidence="7">
    <location>
        <begin position="306"/>
        <end position="328"/>
    </location>
</feature>
<protein>
    <submittedName>
        <fullName evidence="9">Acyltransferase family protein</fullName>
    </submittedName>
</protein>
<keyword evidence="10" id="KW-1185">Reference proteome</keyword>